<proteinExistence type="predicted"/>
<accession>A0A832ZEF9</accession>
<gene>
    <name evidence="1" type="ORF">EYH13_00700</name>
</gene>
<dbReference type="AlphaFoldDB" id="A0A832ZEF9"/>
<dbReference type="Proteomes" id="UP000649326">
    <property type="component" value="Unassembled WGS sequence"/>
</dbReference>
<reference evidence="1" key="1">
    <citation type="journal article" date="2020" name="ISME J.">
        <title>Gammaproteobacteria mediating utilization of methyl-, sulfur- and petroleum organic compounds in deep ocean hydrothermal plumes.</title>
        <authorList>
            <person name="Zhou Z."/>
            <person name="Liu Y."/>
            <person name="Pan J."/>
            <person name="Cron B.R."/>
            <person name="Toner B.M."/>
            <person name="Anantharaman K."/>
            <person name="Breier J.A."/>
            <person name="Dick G.J."/>
            <person name="Li M."/>
        </authorList>
    </citation>
    <scope>NUCLEOTIDE SEQUENCE</scope>
    <source>
        <strain evidence="1">SZUA-1451</strain>
    </source>
</reference>
<evidence type="ECO:0000313" key="1">
    <source>
        <dbReference type="EMBL" id="HIP74683.1"/>
    </source>
</evidence>
<dbReference type="EMBL" id="DQUG01000027">
    <property type="protein sequence ID" value="HIP74683.1"/>
    <property type="molecule type" value="Genomic_DNA"/>
</dbReference>
<protein>
    <submittedName>
        <fullName evidence="1">MarR family transcriptional regulator</fullName>
    </submittedName>
</protein>
<dbReference type="SUPFAM" id="SSF46785">
    <property type="entry name" value="Winged helix' DNA-binding domain"/>
    <property type="match status" value="1"/>
</dbReference>
<name>A0A832ZEF9_9EURY</name>
<comment type="caution">
    <text evidence="1">The sequence shown here is derived from an EMBL/GenBank/DDBJ whole genome shotgun (WGS) entry which is preliminary data.</text>
</comment>
<dbReference type="InterPro" id="IPR036390">
    <property type="entry name" value="WH_DNA-bd_sf"/>
</dbReference>
<evidence type="ECO:0000313" key="2">
    <source>
        <dbReference type="Proteomes" id="UP000649326"/>
    </source>
</evidence>
<dbReference type="InterPro" id="IPR036388">
    <property type="entry name" value="WH-like_DNA-bd_sf"/>
</dbReference>
<sequence length="75" mass="8839">MLLKVEIELNYIHKHELGELERQILDFILDSDEVTQRELSRVFGRAKACRAVKNLENMGLIQRERKGKTYIIKVV</sequence>
<dbReference type="Gene3D" id="1.10.10.10">
    <property type="entry name" value="Winged helix-like DNA-binding domain superfamily/Winged helix DNA-binding domain"/>
    <property type="match status" value="1"/>
</dbReference>
<organism evidence="1 2">
    <name type="scientific">Thermococcus paralvinellae</name>
    <dbReference type="NCBI Taxonomy" id="582419"/>
    <lineage>
        <taxon>Archaea</taxon>
        <taxon>Methanobacteriati</taxon>
        <taxon>Methanobacteriota</taxon>
        <taxon>Thermococci</taxon>
        <taxon>Thermococcales</taxon>
        <taxon>Thermococcaceae</taxon>
        <taxon>Thermococcus</taxon>
    </lineage>
</organism>